<dbReference type="EMBL" id="JAGTJQ010000009">
    <property type="protein sequence ID" value="KAH7024937.1"/>
    <property type="molecule type" value="Genomic_DNA"/>
</dbReference>
<dbReference type="Gene3D" id="3.40.50.1110">
    <property type="entry name" value="SGNH hydrolase"/>
    <property type="match status" value="1"/>
</dbReference>
<organism evidence="3 4">
    <name type="scientific">Microdochium trichocladiopsis</name>
    <dbReference type="NCBI Taxonomy" id="1682393"/>
    <lineage>
        <taxon>Eukaryota</taxon>
        <taxon>Fungi</taxon>
        <taxon>Dikarya</taxon>
        <taxon>Ascomycota</taxon>
        <taxon>Pezizomycotina</taxon>
        <taxon>Sordariomycetes</taxon>
        <taxon>Xylariomycetidae</taxon>
        <taxon>Xylariales</taxon>
        <taxon>Microdochiaceae</taxon>
        <taxon>Microdochium</taxon>
    </lineage>
</organism>
<evidence type="ECO:0000256" key="2">
    <source>
        <dbReference type="SAM" id="SignalP"/>
    </source>
</evidence>
<feature type="signal peptide" evidence="2">
    <location>
        <begin position="1"/>
        <end position="20"/>
    </location>
</feature>
<keyword evidence="4" id="KW-1185">Reference proteome</keyword>
<dbReference type="PANTHER" id="PTHR45648:SF22">
    <property type="entry name" value="GDSL LIPASE_ACYLHYDROLASE FAMILY PROTEIN (AFU_ORTHOLOGUE AFUA_4G14700)"/>
    <property type="match status" value="1"/>
</dbReference>
<keyword evidence="1" id="KW-0378">Hydrolase</keyword>
<gene>
    <name evidence="3" type="ORF">B0I36DRAFT_295675</name>
</gene>
<feature type="chain" id="PRO_5040230469" evidence="2">
    <location>
        <begin position="21"/>
        <end position="349"/>
    </location>
</feature>
<dbReference type="Proteomes" id="UP000756346">
    <property type="component" value="Unassembled WGS sequence"/>
</dbReference>
<dbReference type="OrthoDB" id="1600564at2759"/>
<evidence type="ECO:0000313" key="3">
    <source>
        <dbReference type="EMBL" id="KAH7024937.1"/>
    </source>
</evidence>
<dbReference type="InterPro" id="IPR001087">
    <property type="entry name" value="GDSL"/>
</dbReference>
<evidence type="ECO:0000256" key="1">
    <source>
        <dbReference type="ARBA" id="ARBA00022801"/>
    </source>
</evidence>
<proteinExistence type="predicted"/>
<dbReference type="InterPro" id="IPR051058">
    <property type="entry name" value="GDSL_Est/Lipase"/>
</dbReference>
<dbReference type="AlphaFoldDB" id="A0A9P8Y167"/>
<keyword evidence="2" id="KW-0732">Signal</keyword>
<evidence type="ECO:0000313" key="4">
    <source>
        <dbReference type="Proteomes" id="UP000756346"/>
    </source>
</evidence>
<dbReference type="Pfam" id="PF00657">
    <property type="entry name" value="Lipase_GDSL"/>
    <property type="match status" value="1"/>
</dbReference>
<dbReference type="GO" id="GO:0016788">
    <property type="term" value="F:hydrolase activity, acting on ester bonds"/>
    <property type="evidence" value="ECO:0007669"/>
    <property type="project" value="InterPro"/>
</dbReference>
<sequence length="349" mass="38212">MKSIISVVAAGALFFTNTVAQALPPFNPPGAAINFKAVVLFGDSYTDIGTRQYRPRPETGAGDTAKGASGGRMWPQYVQQYSGARIYSYAIAASMCTNAFSPTSGRKTIQQDQIPSFLADYKARSATTGQPILDVPAETTLYAIWIGTNDVGPSGFLTDQQQPGLRLPALPDCVYAQIDTLWRDAGARHFVLMNTPPLHLAPQYQPLERGGNGFMAQFDSNLTRSTEKVRNYVGLVNSLYDWRSGYHVLVGKRWAGSTLAVFDVEALMTDVYNNPGLYLNGTAARPQSQGSAVQCGSACTDATVQAQNIRDSYMWYDGLHPTEQTGRVIAREFINVQKGNSKWARYWGF</sequence>
<dbReference type="RefSeq" id="XP_046008485.1">
    <property type="nucleotide sequence ID" value="XM_046151863.1"/>
</dbReference>
<reference evidence="3" key="1">
    <citation type="journal article" date="2021" name="Nat. Commun.">
        <title>Genetic determinants of endophytism in the Arabidopsis root mycobiome.</title>
        <authorList>
            <person name="Mesny F."/>
            <person name="Miyauchi S."/>
            <person name="Thiergart T."/>
            <person name="Pickel B."/>
            <person name="Atanasova L."/>
            <person name="Karlsson M."/>
            <person name="Huettel B."/>
            <person name="Barry K.W."/>
            <person name="Haridas S."/>
            <person name="Chen C."/>
            <person name="Bauer D."/>
            <person name="Andreopoulos W."/>
            <person name="Pangilinan J."/>
            <person name="LaButti K."/>
            <person name="Riley R."/>
            <person name="Lipzen A."/>
            <person name="Clum A."/>
            <person name="Drula E."/>
            <person name="Henrissat B."/>
            <person name="Kohler A."/>
            <person name="Grigoriev I.V."/>
            <person name="Martin F.M."/>
            <person name="Hacquard S."/>
        </authorList>
    </citation>
    <scope>NUCLEOTIDE SEQUENCE</scope>
    <source>
        <strain evidence="3">MPI-CAGE-CH-0230</strain>
    </source>
</reference>
<dbReference type="InterPro" id="IPR036514">
    <property type="entry name" value="SGNH_hydro_sf"/>
</dbReference>
<comment type="caution">
    <text evidence="3">The sequence shown here is derived from an EMBL/GenBank/DDBJ whole genome shotgun (WGS) entry which is preliminary data.</text>
</comment>
<dbReference type="GeneID" id="70181409"/>
<dbReference type="SUPFAM" id="SSF52266">
    <property type="entry name" value="SGNH hydrolase"/>
    <property type="match status" value="1"/>
</dbReference>
<accession>A0A9P8Y167</accession>
<protein>
    <submittedName>
        <fullName evidence="3">Uncharacterized protein</fullName>
    </submittedName>
</protein>
<dbReference type="PANTHER" id="PTHR45648">
    <property type="entry name" value="GDSL LIPASE/ACYLHYDROLASE FAMILY PROTEIN (AFU_ORTHOLOGUE AFUA_4G14700)"/>
    <property type="match status" value="1"/>
</dbReference>
<name>A0A9P8Y167_9PEZI</name>